<dbReference type="InterPro" id="IPR021559">
    <property type="entry name" value="DUF3019"/>
</dbReference>
<dbReference type="Pfam" id="PF11456">
    <property type="entry name" value="DUF3019"/>
    <property type="match status" value="1"/>
</dbReference>
<dbReference type="KEGG" id="pxi:J5O05_04295"/>
<organism evidence="2 3">
    <name type="scientific">Pseudoalteromonas xiamenensis</name>
    <dbReference type="NCBI Taxonomy" id="882626"/>
    <lineage>
        <taxon>Bacteria</taxon>
        <taxon>Pseudomonadati</taxon>
        <taxon>Pseudomonadota</taxon>
        <taxon>Gammaproteobacteria</taxon>
        <taxon>Alteromonadales</taxon>
        <taxon>Pseudoalteromonadaceae</taxon>
        <taxon>Pseudoalteromonas</taxon>
    </lineage>
</organism>
<keyword evidence="1" id="KW-0732">Signal</keyword>
<protein>
    <submittedName>
        <fullName evidence="2">DUF3019 domain-containing protein</fullName>
    </submittedName>
</protein>
<evidence type="ECO:0000313" key="2">
    <source>
        <dbReference type="EMBL" id="QTH72114.1"/>
    </source>
</evidence>
<dbReference type="AlphaFoldDB" id="A0A975HLJ8"/>
<dbReference type="Proteomes" id="UP000664904">
    <property type="component" value="Chromosome"/>
</dbReference>
<name>A0A975HLJ8_9GAMM</name>
<keyword evidence="3" id="KW-1185">Reference proteome</keyword>
<evidence type="ECO:0000256" key="1">
    <source>
        <dbReference type="SAM" id="SignalP"/>
    </source>
</evidence>
<dbReference type="RefSeq" id="WP_208843736.1">
    <property type="nucleotide sequence ID" value="NZ_CP072133.1"/>
</dbReference>
<gene>
    <name evidence="2" type="ORF">J5O05_04295</name>
</gene>
<feature type="signal peptide" evidence="1">
    <location>
        <begin position="1"/>
        <end position="19"/>
    </location>
</feature>
<feature type="chain" id="PRO_5036833695" evidence="1">
    <location>
        <begin position="20"/>
        <end position="136"/>
    </location>
</feature>
<reference evidence="2" key="1">
    <citation type="submission" date="2021-03" db="EMBL/GenBank/DDBJ databases">
        <title>Complete Genome of Pseudoalteromonas xiamenensis STKMTI.2, a new potential marine bacterium producing anti-Vibrio compounds.</title>
        <authorList>
            <person name="Handayani D.P."/>
            <person name="Isnansetyo A."/>
            <person name="Istiqomah I."/>
            <person name="Jumina J."/>
        </authorList>
    </citation>
    <scope>NUCLEOTIDE SEQUENCE</scope>
    <source>
        <strain evidence="2">STKMTI.2</strain>
    </source>
</reference>
<accession>A0A975HLJ8</accession>
<sequence>MYSKLLVLALICAPMHSLAATSTEASDITLEEAQALKVSPNKCVALNEGRTCFADVTFTLQMPDRKEYCLREKDQAMPIGCWKEVQTVNYLYSFARTQSVTYELVARESASVVAEGTIEVNWVHKIRTKKRRWRLF</sequence>
<evidence type="ECO:0000313" key="3">
    <source>
        <dbReference type="Proteomes" id="UP000664904"/>
    </source>
</evidence>
<proteinExistence type="predicted"/>
<dbReference type="EMBL" id="CP072133">
    <property type="protein sequence ID" value="QTH72114.1"/>
    <property type="molecule type" value="Genomic_DNA"/>
</dbReference>